<dbReference type="CDD" id="cd06583">
    <property type="entry name" value="PGRP"/>
    <property type="match status" value="1"/>
</dbReference>
<dbReference type="Pfam" id="PF01510">
    <property type="entry name" value="Amidase_2"/>
    <property type="match status" value="1"/>
</dbReference>
<keyword evidence="7" id="KW-1185">Reference proteome</keyword>
<dbReference type="GO" id="GO:0009253">
    <property type="term" value="P:peptidoglycan catabolic process"/>
    <property type="evidence" value="ECO:0007669"/>
    <property type="project" value="InterPro"/>
</dbReference>
<dbReference type="SMART" id="SM00644">
    <property type="entry name" value="Ami_2"/>
    <property type="match status" value="1"/>
</dbReference>
<organism evidence="6 7">
    <name type="scientific">Kouleothrix aurantiaca</name>
    <dbReference type="NCBI Taxonomy" id="186479"/>
    <lineage>
        <taxon>Bacteria</taxon>
        <taxon>Bacillati</taxon>
        <taxon>Chloroflexota</taxon>
        <taxon>Chloroflexia</taxon>
        <taxon>Chloroflexales</taxon>
        <taxon>Roseiflexineae</taxon>
        <taxon>Roseiflexaceae</taxon>
        <taxon>Kouleothrix</taxon>
    </lineage>
</organism>
<dbReference type="PANTHER" id="PTHR30417:SF1">
    <property type="entry name" value="N-ACETYLMURAMOYL-L-ALANINE AMIDASE AMID"/>
    <property type="match status" value="1"/>
</dbReference>
<keyword evidence="3" id="KW-0378">Hydrolase</keyword>
<dbReference type="SUPFAM" id="SSF55846">
    <property type="entry name" value="N-acetylmuramoyl-L-alanine amidase-like"/>
    <property type="match status" value="1"/>
</dbReference>
<evidence type="ECO:0000313" key="6">
    <source>
        <dbReference type="EMBL" id="KPV48435.1"/>
    </source>
</evidence>
<dbReference type="InterPro" id="IPR036505">
    <property type="entry name" value="Amidase/PGRP_sf"/>
</dbReference>
<dbReference type="PANTHER" id="PTHR30417">
    <property type="entry name" value="N-ACETYLMURAMOYL-L-ALANINE AMIDASE AMID"/>
    <property type="match status" value="1"/>
</dbReference>
<proteinExistence type="predicted"/>
<feature type="non-terminal residue" evidence="6">
    <location>
        <position position="1"/>
    </location>
</feature>
<feature type="non-terminal residue" evidence="6">
    <location>
        <position position="301"/>
    </location>
</feature>
<dbReference type="InterPro" id="IPR051206">
    <property type="entry name" value="NAMLAA_amidase_2"/>
</dbReference>
<comment type="catalytic activity">
    <reaction evidence="1">
        <text>Hydrolyzes the link between N-acetylmuramoyl residues and L-amino acid residues in certain cell-wall glycopeptides.</text>
        <dbReference type="EC" id="3.5.1.28"/>
    </reaction>
</comment>
<evidence type="ECO:0000256" key="3">
    <source>
        <dbReference type="ARBA" id="ARBA00022801"/>
    </source>
</evidence>
<evidence type="ECO:0000256" key="4">
    <source>
        <dbReference type="ARBA" id="ARBA00023316"/>
    </source>
</evidence>
<dbReference type="EMBL" id="LJCR01002655">
    <property type="protein sequence ID" value="KPV48435.1"/>
    <property type="molecule type" value="Genomic_DNA"/>
</dbReference>
<name>A0A0P9D775_9CHLR</name>
<protein>
    <recommendedName>
        <fullName evidence="2">N-acetylmuramoyl-L-alanine amidase</fullName>
        <ecNumber evidence="2">3.5.1.28</ecNumber>
    </recommendedName>
</protein>
<evidence type="ECO:0000313" key="7">
    <source>
        <dbReference type="Proteomes" id="UP000050509"/>
    </source>
</evidence>
<gene>
    <name evidence="6" type="ORF">SE17_38090</name>
</gene>
<dbReference type="EC" id="3.5.1.28" evidence="2"/>
<dbReference type="Proteomes" id="UP000050509">
    <property type="component" value="Unassembled WGS sequence"/>
</dbReference>
<dbReference type="FunFam" id="3.40.80.10:FF:000006">
    <property type="entry name" value="N-acetylmuramoyl-L-alanine amidase"/>
    <property type="match status" value="1"/>
</dbReference>
<dbReference type="GO" id="GO:0008745">
    <property type="term" value="F:N-acetylmuramoyl-L-alanine amidase activity"/>
    <property type="evidence" value="ECO:0007669"/>
    <property type="project" value="UniProtKB-EC"/>
</dbReference>
<reference evidence="6 7" key="1">
    <citation type="submission" date="2015-09" db="EMBL/GenBank/DDBJ databases">
        <title>Draft genome sequence of Kouleothrix aurantiaca JCM 19913.</title>
        <authorList>
            <person name="Hemp J."/>
        </authorList>
    </citation>
    <scope>NUCLEOTIDE SEQUENCE [LARGE SCALE GENOMIC DNA]</scope>
    <source>
        <strain evidence="6 7">COM-B</strain>
    </source>
</reference>
<accession>A0A0P9D775</accession>
<dbReference type="GO" id="GO:0071555">
    <property type="term" value="P:cell wall organization"/>
    <property type="evidence" value="ECO:0007669"/>
    <property type="project" value="UniProtKB-KW"/>
</dbReference>
<comment type="caution">
    <text evidence="6">The sequence shown here is derived from an EMBL/GenBank/DDBJ whole genome shotgun (WGS) entry which is preliminary data.</text>
</comment>
<keyword evidence="4" id="KW-0961">Cell wall biogenesis/degradation</keyword>
<sequence>TPANQPGLHTLDAAAALLRLPADTLKRDAAQNIRGGAALLAQLARGAGGALPASEADWYAAVAAYSYASDPATAADFADAVYATIQQGAARTLASGETIALAPANILPNRPQALAEAARRDRTIDCPQRMPCEWVPAAYVLNNPADPSDYGNYDLANRPKDGLDIRYIVIHDTEVDYATTLQIFQNPLNYVSTHYVVRSSDGHVAQMVRTQNVAWHAGNWYVNGHSIGIEHEGFAIAGAAWYTEAMYRASARLVHYLAVRYHIPLDRAHIIGHDDIPHPTQSQGVMHWDPGPFWDWAHYME</sequence>
<evidence type="ECO:0000256" key="2">
    <source>
        <dbReference type="ARBA" id="ARBA00011901"/>
    </source>
</evidence>
<dbReference type="InterPro" id="IPR002502">
    <property type="entry name" value="Amidase_domain"/>
</dbReference>
<evidence type="ECO:0000256" key="1">
    <source>
        <dbReference type="ARBA" id="ARBA00001561"/>
    </source>
</evidence>
<dbReference type="Gene3D" id="3.40.80.10">
    <property type="entry name" value="Peptidoglycan recognition protein-like"/>
    <property type="match status" value="1"/>
</dbReference>
<evidence type="ECO:0000259" key="5">
    <source>
        <dbReference type="SMART" id="SM00644"/>
    </source>
</evidence>
<feature type="domain" description="N-acetylmuramoyl-L-alanine amidase" evidence="5">
    <location>
        <begin position="153"/>
        <end position="291"/>
    </location>
</feature>
<dbReference type="GO" id="GO:0009254">
    <property type="term" value="P:peptidoglycan turnover"/>
    <property type="evidence" value="ECO:0007669"/>
    <property type="project" value="TreeGrafter"/>
</dbReference>
<dbReference type="AlphaFoldDB" id="A0A0P9D775"/>